<dbReference type="PROSITE" id="PS00136">
    <property type="entry name" value="SUBTILASE_ASP"/>
    <property type="match status" value="1"/>
</dbReference>
<keyword evidence="12" id="KW-1185">Reference proteome</keyword>
<evidence type="ECO:0000259" key="9">
    <source>
        <dbReference type="Pfam" id="PF00082"/>
    </source>
</evidence>
<name>A0AAJ0FQK9_9HYPO</name>
<evidence type="ECO:0000256" key="7">
    <source>
        <dbReference type="SAM" id="MobiDB-lite"/>
    </source>
</evidence>
<dbReference type="GO" id="GO:0006508">
    <property type="term" value="P:proteolysis"/>
    <property type="evidence" value="ECO:0007669"/>
    <property type="project" value="UniProtKB-KW"/>
</dbReference>
<feature type="active site" description="Charge relay system" evidence="6">
    <location>
        <position position="177"/>
    </location>
</feature>
<dbReference type="GO" id="GO:0004252">
    <property type="term" value="F:serine-type endopeptidase activity"/>
    <property type="evidence" value="ECO:0007669"/>
    <property type="project" value="UniProtKB-UniRule"/>
</dbReference>
<proteinExistence type="inferred from homology"/>
<keyword evidence="2 6" id="KW-0645">Protease</keyword>
<gene>
    <name evidence="11" type="ORF">QQS21_009260</name>
</gene>
<dbReference type="InterPro" id="IPR050131">
    <property type="entry name" value="Peptidase_S8_subtilisin-like"/>
</dbReference>
<evidence type="ECO:0000259" key="10">
    <source>
        <dbReference type="Pfam" id="PF06280"/>
    </source>
</evidence>
<dbReference type="PRINTS" id="PR00723">
    <property type="entry name" value="SUBTILISIN"/>
</dbReference>
<dbReference type="Gene3D" id="3.40.50.200">
    <property type="entry name" value="Peptidase S8/S53 domain"/>
    <property type="match status" value="1"/>
</dbReference>
<dbReference type="Pfam" id="PF06280">
    <property type="entry name" value="fn3_5"/>
    <property type="match status" value="1"/>
</dbReference>
<dbReference type="Pfam" id="PF00082">
    <property type="entry name" value="Peptidase_S8"/>
    <property type="match status" value="1"/>
</dbReference>
<accession>A0AAJ0FQK9</accession>
<feature type="chain" id="PRO_5042554475" evidence="8">
    <location>
        <begin position="17"/>
        <end position="778"/>
    </location>
</feature>
<reference evidence="11" key="1">
    <citation type="submission" date="2023-06" db="EMBL/GenBank/DDBJ databases">
        <title>Conoideocrella luteorostrata (Hypocreales: Clavicipitaceae), a potential biocontrol fungus for elongate hemlock scale in United States Christmas tree production areas.</title>
        <authorList>
            <person name="Barrett H."/>
            <person name="Lovett B."/>
            <person name="Macias A.M."/>
            <person name="Stajich J.E."/>
            <person name="Kasson M.T."/>
        </authorList>
    </citation>
    <scope>NUCLEOTIDE SEQUENCE</scope>
    <source>
        <strain evidence="11">ARSEF 14590</strain>
    </source>
</reference>
<feature type="active site" description="Charge relay system" evidence="6">
    <location>
        <position position="395"/>
    </location>
</feature>
<evidence type="ECO:0000256" key="5">
    <source>
        <dbReference type="ARBA" id="ARBA00022825"/>
    </source>
</evidence>
<organism evidence="11 12">
    <name type="scientific">Conoideocrella luteorostrata</name>
    <dbReference type="NCBI Taxonomy" id="1105319"/>
    <lineage>
        <taxon>Eukaryota</taxon>
        <taxon>Fungi</taxon>
        <taxon>Dikarya</taxon>
        <taxon>Ascomycota</taxon>
        <taxon>Pezizomycotina</taxon>
        <taxon>Sordariomycetes</taxon>
        <taxon>Hypocreomycetidae</taxon>
        <taxon>Hypocreales</taxon>
        <taxon>Clavicipitaceae</taxon>
        <taxon>Conoideocrella</taxon>
    </lineage>
</organism>
<dbReference type="GO" id="GO:0016020">
    <property type="term" value="C:membrane"/>
    <property type="evidence" value="ECO:0007669"/>
    <property type="project" value="InterPro"/>
</dbReference>
<evidence type="ECO:0000256" key="4">
    <source>
        <dbReference type="ARBA" id="ARBA00022801"/>
    </source>
</evidence>
<protein>
    <submittedName>
        <fullName evidence="11">Uncharacterized protein</fullName>
    </submittedName>
</protein>
<dbReference type="InterPro" id="IPR036852">
    <property type="entry name" value="Peptidase_S8/S53_dom_sf"/>
</dbReference>
<sequence length="778" mass="83273">MVRLLILALASFAVIAASISPAVDNSTANTNDSAGSMSITGAYIVECESSHDTKALAEAIAAKGGRVRRQLDSDVFHGISVQFVNKPEEIEGKSFMKQMKGVKRVWPMRMLDPMVERQPGENSGDKSGQKSGEKSLRHFSREVSDDNPPAWSHYMTQVTKLHEEGFKGHGIKIAVIDTGVNYRHSALGGCFGRGCRVAFGDNFSNEGVKGNPMDCVGHGTRVAGVLAGNNERDGFIGTAPHATLMAYKVVGCKTPLTEDNLIAGWLKAYEDGAQIIVSGIGFRGVSWAQTPAAIVASRIVARGIPSVVDQGVEDGEGLFFASSPATGRGVMAVNSFARSPEFFNFKKGYKNKHIAIESHSAFGPTWDLDIKPNVAAPGHYVPVTDMDGGYDRRSSYASPLVAGIIALIAEARGSIDPALISSLLISMAEPRKKGDGLITVARQGGGLVKAWEAAHANTLVQPAGLTFNDTEHRVASISLRITNVAKSDISYQLSNLAALTLFTLPDDGSVRPKRTECIHAAADIKLSKASLTLGPGQSATVDVSAADPAGVDHKRLPVWSGWIAITGSDGKNLTVPYLGLAGSLRSATVFASKSLKIDSVDKSDKEQSAVIVLPDPPLEQQIGTSNVTEWRKGIKRMKAISIQLRKAMAFASSQVRADIVPLDICPPGQSHRGRTKLGRTVTDEACVPSPLVVDSAGLQSIGQLPDFPWNYAVRQPKHFAPSTKWDGSIAPDRYAPPGRYKIVARALSVFGDADNTTDWQTAETVDFYLAYKHNMKSR</sequence>
<comment type="similarity">
    <text evidence="1 6">Belongs to the peptidase S8 family.</text>
</comment>
<dbReference type="SUPFAM" id="SSF52743">
    <property type="entry name" value="Subtilisin-like"/>
    <property type="match status" value="1"/>
</dbReference>
<dbReference type="InterPro" id="IPR022398">
    <property type="entry name" value="Peptidase_S8_His-AS"/>
</dbReference>
<evidence type="ECO:0000256" key="8">
    <source>
        <dbReference type="SAM" id="SignalP"/>
    </source>
</evidence>
<dbReference type="InterPro" id="IPR010435">
    <property type="entry name" value="C5a/SBT2-like_Fn3"/>
</dbReference>
<dbReference type="CDD" id="cd07489">
    <property type="entry name" value="Peptidases_S8_5"/>
    <property type="match status" value="1"/>
</dbReference>
<feature type="active site" description="Charge relay system" evidence="6">
    <location>
        <position position="218"/>
    </location>
</feature>
<evidence type="ECO:0000313" key="11">
    <source>
        <dbReference type="EMBL" id="KAK2593052.1"/>
    </source>
</evidence>
<dbReference type="InterPro" id="IPR034187">
    <property type="entry name" value="Peptidases_S8_5"/>
</dbReference>
<evidence type="ECO:0000256" key="1">
    <source>
        <dbReference type="ARBA" id="ARBA00011073"/>
    </source>
</evidence>
<evidence type="ECO:0000256" key="6">
    <source>
        <dbReference type="PROSITE-ProRule" id="PRU01240"/>
    </source>
</evidence>
<comment type="caution">
    <text evidence="11">The sequence shown here is derived from an EMBL/GenBank/DDBJ whole genome shotgun (WGS) entry which is preliminary data.</text>
</comment>
<dbReference type="InterPro" id="IPR000209">
    <property type="entry name" value="Peptidase_S8/S53_dom"/>
</dbReference>
<dbReference type="InterPro" id="IPR023827">
    <property type="entry name" value="Peptidase_S8_Asp-AS"/>
</dbReference>
<feature type="domain" description="Peptidase S8/S53" evidence="9">
    <location>
        <begin position="168"/>
        <end position="432"/>
    </location>
</feature>
<evidence type="ECO:0000256" key="3">
    <source>
        <dbReference type="ARBA" id="ARBA00022729"/>
    </source>
</evidence>
<keyword evidence="3 8" id="KW-0732">Signal</keyword>
<keyword evidence="4 6" id="KW-0378">Hydrolase</keyword>
<feature type="signal peptide" evidence="8">
    <location>
        <begin position="1"/>
        <end position="16"/>
    </location>
</feature>
<feature type="compositionally biased region" description="Basic and acidic residues" evidence="7">
    <location>
        <begin position="115"/>
        <end position="144"/>
    </location>
</feature>
<dbReference type="PANTHER" id="PTHR43806:SF66">
    <property type="entry name" value="SERIN ENDOPEPTIDASE"/>
    <property type="match status" value="1"/>
</dbReference>
<evidence type="ECO:0000256" key="2">
    <source>
        <dbReference type="ARBA" id="ARBA00022670"/>
    </source>
</evidence>
<feature type="region of interest" description="Disordered" evidence="7">
    <location>
        <begin position="115"/>
        <end position="150"/>
    </location>
</feature>
<dbReference type="InterPro" id="IPR015500">
    <property type="entry name" value="Peptidase_S8_subtilisin-rel"/>
</dbReference>
<dbReference type="PROSITE" id="PS00137">
    <property type="entry name" value="SUBTILASE_HIS"/>
    <property type="match status" value="1"/>
</dbReference>
<dbReference type="PROSITE" id="PS51892">
    <property type="entry name" value="SUBTILASE"/>
    <property type="match status" value="1"/>
</dbReference>
<dbReference type="AlphaFoldDB" id="A0AAJ0FQK9"/>
<keyword evidence="5 6" id="KW-0720">Serine protease</keyword>
<dbReference type="PANTHER" id="PTHR43806">
    <property type="entry name" value="PEPTIDASE S8"/>
    <property type="match status" value="1"/>
</dbReference>
<evidence type="ECO:0000313" key="12">
    <source>
        <dbReference type="Proteomes" id="UP001251528"/>
    </source>
</evidence>
<feature type="domain" description="C5a peptidase/Subtilisin-like protease SBT2-like Fn3-like" evidence="10">
    <location>
        <begin position="466"/>
        <end position="578"/>
    </location>
</feature>
<dbReference type="Proteomes" id="UP001251528">
    <property type="component" value="Unassembled WGS sequence"/>
</dbReference>
<dbReference type="EMBL" id="JASWJB010000231">
    <property type="protein sequence ID" value="KAK2593052.1"/>
    <property type="molecule type" value="Genomic_DNA"/>
</dbReference>